<dbReference type="Proteomes" id="UP000094565">
    <property type="component" value="Chromosome 2"/>
</dbReference>
<evidence type="ECO:0000256" key="8">
    <source>
        <dbReference type="ARBA" id="ARBA00022989"/>
    </source>
</evidence>
<dbReference type="PANTHER" id="PTHR12966">
    <property type="entry name" value="NADH DEHYDROGENASE UBIQUINONE 1 ALPHA SUBCOMPLEX SUBUNIT 13"/>
    <property type="match status" value="1"/>
</dbReference>
<comment type="similarity">
    <text evidence="2 11">Belongs to the complex I NDUFA13 subunit family.</text>
</comment>
<keyword evidence="10 11" id="KW-0472">Membrane</keyword>
<dbReference type="PANTHER" id="PTHR12966:SF0">
    <property type="entry name" value="NADH DEHYDROGENASE [UBIQUINONE] 1 ALPHA SUBCOMPLEX SUBUNIT 13"/>
    <property type="match status" value="1"/>
</dbReference>
<evidence type="ECO:0000256" key="5">
    <source>
        <dbReference type="ARBA" id="ARBA00022692"/>
    </source>
</evidence>
<dbReference type="EMBL" id="CP014585">
    <property type="protein sequence ID" value="ANZ76056.1"/>
    <property type="molecule type" value="Genomic_DNA"/>
</dbReference>
<comment type="function">
    <text evidence="11">Complex I functions in the transfer of electrons from NADH to the respiratory chain. Accessory subunit of the mitochondrial membrane respiratory chain NADH dehydrogenase (Complex I), that is believed not to be involved in catalysis.</text>
</comment>
<evidence type="ECO:0000256" key="1">
    <source>
        <dbReference type="ARBA" id="ARBA00004298"/>
    </source>
</evidence>
<evidence type="ECO:0000256" key="9">
    <source>
        <dbReference type="ARBA" id="ARBA00023128"/>
    </source>
</evidence>
<evidence type="ECO:0000313" key="12">
    <source>
        <dbReference type="EMBL" id="ANZ76056.1"/>
    </source>
</evidence>
<reference evidence="12 13" key="1">
    <citation type="submission" date="2016-02" db="EMBL/GenBank/DDBJ databases">
        <title>Comparative genomic and transcriptomic foundation for Pichia pastoris.</title>
        <authorList>
            <person name="Love K.R."/>
            <person name="Shah K.A."/>
            <person name="Whittaker C.A."/>
            <person name="Wu J."/>
            <person name="Bartlett M.C."/>
            <person name="Ma D."/>
            <person name="Leeson R.L."/>
            <person name="Priest M."/>
            <person name="Young S.K."/>
            <person name="Love J.C."/>
        </authorList>
    </citation>
    <scope>NUCLEOTIDE SEQUENCE [LARGE SCALE GENOMIC DNA]</scope>
    <source>
        <strain evidence="12 13">ATCC 28485</strain>
    </source>
</reference>
<evidence type="ECO:0000256" key="6">
    <source>
        <dbReference type="ARBA" id="ARBA00022792"/>
    </source>
</evidence>
<dbReference type="OrthoDB" id="3308at2759"/>
<dbReference type="GO" id="GO:0005743">
    <property type="term" value="C:mitochondrial inner membrane"/>
    <property type="evidence" value="ECO:0007669"/>
    <property type="project" value="UniProtKB-SubCell"/>
</dbReference>
<dbReference type="InterPro" id="IPR009346">
    <property type="entry name" value="GRIM-19"/>
</dbReference>
<dbReference type="AlphaFoldDB" id="A0A1B2JDD9"/>
<name>A0A1B2JDD9_PICPA</name>
<evidence type="ECO:0000256" key="3">
    <source>
        <dbReference type="ARBA" id="ARBA00022448"/>
    </source>
</evidence>
<keyword evidence="8 11" id="KW-1133">Transmembrane helix</keyword>
<keyword evidence="6 11" id="KW-0999">Mitochondrion inner membrane</keyword>
<keyword evidence="3 11" id="KW-0813">Transport</keyword>
<evidence type="ECO:0000256" key="4">
    <source>
        <dbReference type="ARBA" id="ARBA00022660"/>
    </source>
</evidence>
<protein>
    <recommendedName>
        <fullName evidence="11">NADH dehydrogenase [ubiquinone] 1 alpha subcomplex subunit 13</fullName>
    </recommendedName>
</protein>
<dbReference type="GO" id="GO:0045271">
    <property type="term" value="C:respiratory chain complex I"/>
    <property type="evidence" value="ECO:0007669"/>
    <property type="project" value="UniProtKB-UniRule"/>
</dbReference>
<evidence type="ECO:0000256" key="2">
    <source>
        <dbReference type="ARBA" id="ARBA00007312"/>
    </source>
</evidence>
<organism evidence="12 13">
    <name type="scientific">Komagataella pastoris</name>
    <name type="common">Yeast</name>
    <name type="synonym">Pichia pastoris</name>
    <dbReference type="NCBI Taxonomy" id="4922"/>
    <lineage>
        <taxon>Eukaryota</taxon>
        <taxon>Fungi</taxon>
        <taxon>Dikarya</taxon>
        <taxon>Ascomycota</taxon>
        <taxon>Saccharomycotina</taxon>
        <taxon>Pichiomycetes</taxon>
        <taxon>Pichiales</taxon>
        <taxon>Pichiaceae</taxon>
        <taxon>Komagataella</taxon>
    </lineage>
</organism>
<proteinExistence type="inferred from homology"/>
<keyword evidence="9 11" id="KW-0496">Mitochondrion</keyword>
<keyword evidence="5 11" id="KW-0812">Transmembrane</keyword>
<evidence type="ECO:0000256" key="11">
    <source>
        <dbReference type="RuleBase" id="RU368034"/>
    </source>
</evidence>
<sequence>MATQDLPPISGYAPIQWKRNLPSRGFRPVIWFLGLCTATGYGFYQISLANREKIELKREKLWARAHLMPLLQAEQDRNVVRRTFAYYKREGEIMKDVPWWEVKSTYSNKDIFHPPQTVLFGKHIDRDSGLMYANSRNRFGSDEEETK</sequence>
<evidence type="ECO:0000313" key="13">
    <source>
        <dbReference type="Proteomes" id="UP000094565"/>
    </source>
</evidence>
<dbReference type="Pfam" id="PF06212">
    <property type="entry name" value="GRIM-19"/>
    <property type="match status" value="1"/>
</dbReference>
<feature type="transmembrane region" description="Helical" evidence="11">
    <location>
        <begin position="29"/>
        <end position="48"/>
    </location>
</feature>
<keyword evidence="7 11" id="KW-0249">Electron transport</keyword>
<keyword evidence="4 11" id="KW-0679">Respiratory chain</keyword>
<comment type="subcellular location">
    <subcellularLocation>
        <location evidence="1 11">Mitochondrion inner membrane</location>
        <topology evidence="1 11">Single-pass membrane protein</topology>
        <orientation evidence="1 11">Matrix side</orientation>
    </subcellularLocation>
</comment>
<evidence type="ECO:0000256" key="7">
    <source>
        <dbReference type="ARBA" id="ARBA00022982"/>
    </source>
</evidence>
<keyword evidence="13" id="KW-1185">Reference proteome</keyword>
<evidence type="ECO:0000256" key="10">
    <source>
        <dbReference type="ARBA" id="ARBA00023136"/>
    </source>
</evidence>
<gene>
    <name evidence="12" type="ORF">ATY40_BA7501895</name>
</gene>
<accession>A0A1B2JDD9</accession>